<comment type="caution">
    <text evidence="3">The sequence shown here is derived from an EMBL/GenBank/DDBJ whole genome shotgun (WGS) entry which is preliminary data.</text>
</comment>
<dbReference type="NCBIfam" id="TIGR02532">
    <property type="entry name" value="IV_pilin_GFxxxE"/>
    <property type="match status" value="1"/>
</dbReference>
<dbReference type="Pfam" id="PF07963">
    <property type="entry name" value="N_methyl"/>
    <property type="match status" value="1"/>
</dbReference>
<dbReference type="InterPro" id="IPR031982">
    <property type="entry name" value="PilE-like"/>
</dbReference>
<dbReference type="PRINTS" id="PR00813">
    <property type="entry name" value="BCTERIALGSPG"/>
</dbReference>
<evidence type="ECO:0000313" key="3">
    <source>
        <dbReference type="EMBL" id="CAB1208048.1"/>
    </source>
</evidence>
<dbReference type="Gene3D" id="3.30.700.10">
    <property type="entry name" value="Glycoprotein, Type 4 Pilin"/>
    <property type="match status" value="1"/>
</dbReference>
<feature type="transmembrane region" description="Helical" evidence="2">
    <location>
        <begin position="12"/>
        <end position="33"/>
    </location>
</feature>
<dbReference type="InterPro" id="IPR045584">
    <property type="entry name" value="Pilin-like"/>
</dbReference>
<dbReference type="AlphaFoldDB" id="A0A811G5U5"/>
<dbReference type="PROSITE" id="PS00409">
    <property type="entry name" value="PROKAR_NTER_METHYL"/>
    <property type="match status" value="1"/>
</dbReference>
<dbReference type="EMBL" id="CADDTS010000006">
    <property type="protein sequence ID" value="CAB1208048.1"/>
    <property type="molecule type" value="Genomic_DNA"/>
</dbReference>
<dbReference type="RefSeq" id="WP_174558285.1">
    <property type="nucleotide sequence ID" value="NZ_CADDTS010000006.1"/>
</dbReference>
<dbReference type="InterPro" id="IPR000983">
    <property type="entry name" value="Bac_GSPG_pilin"/>
</dbReference>
<proteinExistence type="predicted"/>
<keyword evidence="1" id="KW-0488">Methylation</keyword>
<evidence type="ECO:0000256" key="1">
    <source>
        <dbReference type="ARBA" id="ARBA00022481"/>
    </source>
</evidence>
<sequence length="154" mass="16958">MVNNMYKRGFTLIEIMIVIVIIGVLAAMAYPFYTNYKVRTERVNAQSEMMQIARNLETYKMANNNYADRTAINVYGANTIPQTKALYDIELTDASGVALTAATAQVSTWLLIAKPKSGTGQVGNGWICLNDQGQKFWAKGATACVLSANSTWND</sequence>
<organism evidence="3 4">
    <name type="scientific">Acinetobacter bouvetii</name>
    <dbReference type="NCBI Taxonomy" id="202951"/>
    <lineage>
        <taxon>Bacteria</taxon>
        <taxon>Pseudomonadati</taxon>
        <taxon>Pseudomonadota</taxon>
        <taxon>Gammaproteobacteria</taxon>
        <taxon>Moraxellales</taxon>
        <taxon>Moraxellaceae</taxon>
        <taxon>Acinetobacter</taxon>
    </lineage>
</organism>
<keyword evidence="2" id="KW-1133">Transmembrane helix</keyword>
<gene>
    <name evidence="3" type="primary">pulG</name>
    <name evidence="3" type="ORF">SFB21_0277</name>
</gene>
<keyword evidence="2" id="KW-0812">Transmembrane</keyword>
<evidence type="ECO:0000313" key="4">
    <source>
        <dbReference type="Proteomes" id="UP000489961"/>
    </source>
</evidence>
<reference evidence="3 4" key="1">
    <citation type="submission" date="2020-02" db="EMBL/GenBank/DDBJ databases">
        <authorList>
            <person name="Chaudhuri R."/>
        </authorList>
    </citation>
    <scope>NUCLEOTIDE SEQUENCE [LARGE SCALE GENOMIC DNA]</scope>
    <source>
        <strain evidence="3">SFB21</strain>
    </source>
</reference>
<name>A0A811G5U5_9GAMM</name>
<keyword evidence="2" id="KW-0472">Membrane</keyword>
<dbReference type="Pfam" id="PF16732">
    <property type="entry name" value="ComP_DUS"/>
    <property type="match status" value="1"/>
</dbReference>
<evidence type="ECO:0000256" key="2">
    <source>
        <dbReference type="SAM" id="Phobius"/>
    </source>
</evidence>
<dbReference type="PANTHER" id="PTHR30093:SF47">
    <property type="entry name" value="TYPE IV PILUS NON-CORE MINOR PILIN PILE"/>
    <property type="match status" value="1"/>
</dbReference>
<dbReference type="InterPro" id="IPR012902">
    <property type="entry name" value="N_methyl_site"/>
</dbReference>
<accession>A0A811G5U5</accession>
<protein>
    <submittedName>
        <fullName evidence="3">Type II secretion system protein G</fullName>
    </submittedName>
</protein>
<dbReference type="SUPFAM" id="SSF54523">
    <property type="entry name" value="Pili subunits"/>
    <property type="match status" value="1"/>
</dbReference>
<dbReference type="PANTHER" id="PTHR30093">
    <property type="entry name" value="GENERAL SECRETION PATHWAY PROTEIN G"/>
    <property type="match status" value="1"/>
</dbReference>
<dbReference type="GO" id="GO:0015627">
    <property type="term" value="C:type II protein secretion system complex"/>
    <property type="evidence" value="ECO:0007669"/>
    <property type="project" value="InterPro"/>
</dbReference>
<dbReference type="GO" id="GO:0015628">
    <property type="term" value="P:protein secretion by the type II secretion system"/>
    <property type="evidence" value="ECO:0007669"/>
    <property type="project" value="InterPro"/>
</dbReference>
<dbReference type="Proteomes" id="UP000489961">
    <property type="component" value="Unassembled WGS sequence"/>
</dbReference>
<dbReference type="GO" id="GO:0043683">
    <property type="term" value="P:type IV pilus assembly"/>
    <property type="evidence" value="ECO:0007669"/>
    <property type="project" value="InterPro"/>
</dbReference>